<protein>
    <submittedName>
        <fullName evidence="2">Uncharacterized protein</fullName>
    </submittedName>
</protein>
<accession>A0A6C0QLB6</accession>
<keyword evidence="1" id="KW-0812">Transmembrane</keyword>
<evidence type="ECO:0000313" key="2">
    <source>
        <dbReference type="EMBL" id="QHZ49512.1"/>
    </source>
</evidence>
<keyword evidence="1" id="KW-1133">Transmembrane helix</keyword>
<evidence type="ECO:0000313" key="3">
    <source>
        <dbReference type="Proteomes" id="UP000464330"/>
    </source>
</evidence>
<feature type="transmembrane region" description="Helical" evidence="1">
    <location>
        <begin position="146"/>
        <end position="165"/>
    </location>
</feature>
<feature type="transmembrane region" description="Helical" evidence="1">
    <location>
        <begin position="113"/>
        <end position="134"/>
    </location>
</feature>
<evidence type="ECO:0000256" key="1">
    <source>
        <dbReference type="SAM" id="Phobius"/>
    </source>
</evidence>
<sequence>MDFSTWLSIIGIILTCVGLLVTVNKTKTIQKNSHNQNVSDSFNNVKVIDKRKTIYEHHEHRNHHQYTTINPTTVQTVSVSQSDKIGIMIVYGFLATAFFGLSIFYFIQYKELIMRIFTVVLTMGFLITFLVAYYKRSVSVSFKYYLIIYWFVIFGLIILINNPIYQPEQLDNAIGKFSNIKVTDAPRTLWDLQQNRNKMEAYFLIFQIAGLGLVIFYILNYFALVYKIITNKALQPLRSIVKTDGVFIFIIVAFISGALVKFIDFLQR</sequence>
<name>A0A6C0QLB6_9BACL</name>
<organism evidence="2 3">
    <name type="scientific">Paenibacillus larvae subsp. larvae</name>
    <dbReference type="NCBI Taxonomy" id="147375"/>
    <lineage>
        <taxon>Bacteria</taxon>
        <taxon>Bacillati</taxon>
        <taxon>Bacillota</taxon>
        <taxon>Bacilli</taxon>
        <taxon>Bacillales</taxon>
        <taxon>Paenibacillaceae</taxon>
        <taxon>Paenibacillus</taxon>
    </lineage>
</organism>
<feature type="transmembrane region" description="Helical" evidence="1">
    <location>
        <begin position="6"/>
        <end position="23"/>
    </location>
</feature>
<gene>
    <name evidence="2" type="ORF">ERICV_00300</name>
</gene>
<reference evidence="2 3" key="1">
    <citation type="journal article" date="2020" name="Int. J. Med. Microbiol.">
        <title>Discovery of Paenibacillus larvae ERIC V: Phenotypic and genomic comparison to genotypes ERIC I-IV reveal different inventories of virulence factors which correlate with epidemiological prevalences of American Foulbrood.</title>
        <authorList>
            <person name="Beims H."/>
            <person name="Bunk B."/>
            <person name="Erler S."/>
            <person name="Mohr K.I."/>
            <person name="Sproer C."/>
            <person name="Pradella S."/>
            <person name="Gunther G."/>
            <person name="Rohde M."/>
            <person name="von der Ohe W."/>
            <person name="Steinert M."/>
        </authorList>
    </citation>
    <scope>NUCLEOTIDE SEQUENCE [LARGE SCALE GENOMIC DNA]</scope>
    <source>
        <strain evidence="2">Eric_V</strain>
    </source>
</reference>
<feature type="transmembrane region" description="Helical" evidence="1">
    <location>
        <begin position="201"/>
        <end position="224"/>
    </location>
</feature>
<keyword evidence="1" id="KW-0472">Membrane</keyword>
<dbReference type="EMBL" id="CP019717">
    <property type="protein sequence ID" value="QHZ49512.1"/>
    <property type="molecule type" value="Genomic_DNA"/>
</dbReference>
<dbReference type="Proteomes" id="UP000464330">
    <property type="component" value="Chromosome"/>
</dbReference>
<feature type="transmembrane region" description="Helical" evidence="1">
    <location>
        <begin position="85"/>
        <end position="107"/>
    </location>
</feature>
<dbReference type="AlphaFoldDB" id="A0A6C0QLB6"/>
<proteinExistence type="predicted"/>
<dbReference type="RefSeq" id="WP_023485043.1">
    <property type="nucleotide sequence ID" value="NZ_CP019651.1"/>
</dbReference>
<feature type="transmembrane region" description="Helical" evidence="1">
    <location>
        <begin position="245"/>
        <end position="263"/>
    </location>
</feature>